<dbReference type="Pfam" id="PF01169">
    <property type="entry name" value="GDT1"/>
    <property type="match status" value="2"/>
</dbReference>
<evidence type="ECO:0000256" key="1">
    <source>
        <dbReference type="ARBA" id="ARBA00004141"/>
    </source>
</evidence>
<evidence type="ECO:0000256" key="5">
    <source>
        <dbReference type="ARBA" id="ARBA00023136"/>
    </source>
</evidence>
<reference evidence="7" key="1">
    <citation type="submission" date="2015-10" db="EMBL/GenBank/DDBJ databases">
        <authorList>
            <person name="Gilbert D.G."/>
        </authorList>
    </citation>
    <scope>NUCLEOTIDE SEQUENCE</scope>
</reference>
<sequence>MSDLINTLAEHSASPFLTSTLAVAVAEIGDKTQLLSLLLITRFRNRWAIIAGILLATVINHGLSAWGGDWLGSRINDWLSNGTGELILGISFLLMAIWVLIPDKADDDEDDLSRWGAFAATTVLFFIAEIGDKTQIATVLLAAEFQSMWWVTAGTTLGMLIANVPVVIWGNHLMQRMPLNAARYITSAVFLALALWSLLSAI</sequence>
<dbReference type="InterPro" id="IPR001727">
    <property type="entry name" value="GDT1-like"/>
</dbReference>
<feature type="transmembrane region" description="Helical" evidence="6">
    <location>
        <begin position="78"/>
        <end position="100"/>
    </location>
</feature>
<feature type="transmembrane region" description="Helical" evidence="6">
    <location>
        <begin position="148"/>
        <end position="169"/>
    </location>
</feature>
<evidence type="ECO:0000256" key="3">
    <source>
        <dbReference type="ARBA" id="ARBA00022692"/>
    </source>
</evidence>
<keyword evidence="4 6" id="KW-1133">Transmembrane helix</keyword>
<keyword evidence="5 6" id="KW-0472">Membrane</keyword>
<protein>
    <submittedName>
        <fullName evidence="7">Probable transmembrane protein</fullName>
    </submittedName>
</protein>
<dbReference type="AlphaFoldDB" id="A0A160TA19"/>
<evidence type="ECO:0000256" key="6">
    <source>
        <dbReference type="SAM" id="Phobius"/>
    </source>
</evidence>
<comment type="similarity">
    <text evidence="2">Belongs to the GDT1 family.</text>
</comment>
<feature type="transmembrane region" description="Helical" evidence="6">
    <location>
        <begin position="181"/>
        <end position="199"/>
    </location>
</feature>
<organism evidence="7">
    <name type="scientific">hydrothermal vent metagenome</name>
    <dbReference type="NCBI Taxonomy" id="652676"/>
    <lineage>
        <taxon>unclassified sequences</taxon>
        <taxon>metagenomes</taxon>
        <taxon>ecological metagenomes</taxon>
    </lineage>
</organism>
<gene>
    <name evidence="7" type="ORF">MGWOODY_Tha929</name>
</gene>
<dbReference type="GO" id="GO:0016020">
    <property type="term" value="C:membrane"/>
    <property type="evidence" value="ECO:0007669"/>
    <property type="project" value="UniProtKB-SubCell"/>
</dbReference>
<comment type="subcellular location">
    <subcellularLocation>
        <location evidence="1">Membrane</location>
        <topology evidence="1">Multi-pass membrane protein</topology>
    </subcellularLocation>
</comment>
<proteinExistence type="inferred from homology"/>
<feature type="transmembrane region" description="Helical" evidence="6">
    <location>
        <begin position="47"/>
        <end position="66"/>
    </location>
</feature>
<dbReference type="PANTHER" id="PTHR12608">
    <property type="entry name" value="TRANSMEMBRANE PROTEIN HTP-1 RELATED"/>
    <property type="match status" value="1"/>
</dbReference>
<name>A0A160TA19_9ZZZZ</name>
<feature type="transmembrane region" description="Helical" evidence="6">
    <location>
        <begin position="112"/>
        <end position="128"/>
    </location>
</feature>
<dbReference type="GO" id="GO:0046873">
    <property type="term" value="F:metal ion transmembrane transporter activity"/>
    <property type="evidence" value="ECO:0007669"/>
    <property type="project" value="InterPro"/>
</dbReference>
<evidence type="ECO:0000256" key="4">
    <source>
        <dbReference type="ARBA" id="ARBA00022989"/>
    </source>
</evidence>
<keyword evidence="3 6" id="KW-0812">Transmembrane</keyword>
<accession>A0A160TA19</accession>
<evidence type="ECO:0000313" key="7">
    <source>
        <dbReference type="EMBL" id="CUS40238.1"/>
    </source>
</evidence>
<evidence type="ECO:0000256" key="2">
    <source>
        <dbReference type="ARBA" id="ARBA00009190"/>
    </source>
</evidence>
<dbReference type="EMBL" id="CZQC01000005">
    <property type="protein sequence ID" value="CUS40238.1"/>
    <property type="molecule type" value="Genomic_DNA"/>
</dbReference>
<dbReference type="PANTHER" id="PTHR12608:SF1">
    <property type="entry name" value="TRANSMEMBRANE PROTEIN 165"/>
    <property type="match status" value="1"/>
</dbReference>